<evidence type="ECO:0000313" key="16">
    <source>
        <dbReference type="Proteomes" id="UP000007947"/>
    </source>
</evidence>
<dbReference type="AlphaFoldDB" id="F5XKS6"/>
<dbReference type="eggNOG" id="COG2205">
    <property type="taxonomic scope" value="Bacteria"/>
</dbReference>
<dbReference type="PROSITE" id="PS50109">
    <property type="entry name" value="HIS_KIN"/>
    <property type="match status" value="1"/>
</dbReference>
<dbReference type="PANTHER" id="PTHR45436">
    <property type="entry name" value="SENSOR HISTIDINE KINASE YKOH"/>
    <property type="match status" value="1"/>
</dbReference>
<dbReference type="SUPFAM" id="SSF55874">
    <property type="entry name" value="ATPase domain of HSP90 chaperone/DNA topoisomerase II/histidine kinase"/>
    <property type="match status" value="1"/>
</dbReference>
<evidence type="ECO:0000259" key="13">
    <source>
        <dbReference type="PROSITE" id="PS50109"/>
    </source>
</evidence>
<dbReference type="GO" id="GO:0005509">
    <property type="term" value="F:calcium ion binding"/>
    <property type="evidence" value="ECO:0007669"/>
    <property type="project" value="UniProtKB-ARBA"/>
</dbReference>
<dbReference type="RefSeq" id="WP_013861503.1">
    <property type="nucleotide sequence ID" value="NC_015635.1"/>
</dbReference>
<dbReference type="InterPro" id="IPR004358">
    <property type="entry name" value="Sig_transdc_His_kin-like_C"/>
</dbReference>
<keyword evidence="7 12" id="KW-0812">Transmembrane</keyword>
<dbReference type="Gene3D" id="3.30.565.10">
    <property type="entry name" value="Histidine kinase-like ATPase, C-terminal domain"/>
    <property type="match status" value="1"/>
</dbReference>
<dbReference type="SMART" id="SM00304">
    <property type="entry name" value="HAMP"/>
    <property type="match status" value="1"/>
</dbReference>
<evidence type="ECO:0000256" key="3">
    <source>
        <dbReference type="ARBA" id="ARBA00004236"/>
    </source>
</evidence>
<evidence type="ECO:0000256" key="7">
    <source>
        <dbReference type="ARBA" id="ARBA00022692"/>
    </source>
</evidence>
<dbReference type="HOGENOM" id="CLU_000445_89_6_11"/>
<dbReference type="FunFam" id="1.10.287.130:FF:000001">
    <property type="entry name" value="Two-component sensor histidine kinase"/>
    <property type="match status" value="1"/>
</dbReference>
<evidence type="ECO:0000256" key="9">
    <source>
        <dbReference type="ARBA" id="ARBA00022989"/>
    </source>
</evidence>
<dbReference type="FunFam" id="3.30.565.10:FF:000006">
    <property type="entry name" value="Sensor histidine kinase WalK"/>
    <property type="match status" value="1"/>
</dbReference>
<feature type="domain" description="Histidine kinase" evidence="13">
    <location>
        <begin position="281"/>
        <end position="500"/>
    </location>
</feature>
<dbReference type="KEGG" id="mph:MLP_06000"/>
<evidence type="ECO:0000256" key="12">
    <source>
        <dbReference type="SAM" id="Phobius"/>
    </source>
</evidence>
<organism evidence="15 16">
    <name type="scientific">Microlunatus phosphovorus (strain ATCC 700054 / DSM 10555 / JCM 9379 / NBRC 101784 / NCIMB 13414 / VKM Ac-1990 / NM-1)</name>
    <dbReference type="NCBI Taxonomy" id="1032480"/>
    <lineage>
        <taxon>Bacteria</taxon>
        <taxon>Bacillati</taxon>
        <taxon>Actinomycetota</taxon>
        <taxon>Actinomycetes</taxon>
        <taxon>Propionibacteriales</taxon>
        <taxon>Propionibacteriaceae</taxon>
        <taxon>Microlunatus</taxon>
    </lineage>
</organism>
<feature type="transmembrane region" description="Helical" evidence="12">
    <location>
        <begin position="25"/>
        <end position="47"/>
    </location>
</feature>
<dbReference type="CDD" id="cd06225">
    <property type="entry name" value="HAMP"/>
    <property type="match status" value="1"/>
</dbReference>
<dbReference type="InterPro" id="IPR036097">
    <property type="entry name" value="HisK_dim/P_sf"/>
</dbReference>
<keyword evidence="5" id="KW-0597">Phosphoprotein</keyword>
<dbReference type="EMBL" id="AP012204">
    <property type="protein sequence ID" value="BAK33614.1"/>
    <property type="molecule type" value="Genomic_DNA"/>
</dbReference>
<evidence type="ECO:0000256" key="6">
    <source>
        <dbReference type="ARBA" id="ARBA00022679"/>
    </source>
</evidence>
<evidence type="ECO:0000256" key="5">
    <source>
        <dbReference type="ARBA" id="ARBA00022553"/>
    </source>
</evidence>
<name>F5XKS6_MICPN</name>
<evidence type="ECO:0000259" key="14">
    <source>
        <dbReference type="PROSITE" id="PS50885"/>
    </source>
</evidence>
<dbReference type="Pfam" id="PF00672">
    <property type="entry name" value="HAMP"/>
    <property type="match status" value="1"/>
</dbReference>
<accession>F5XKS6</accession>
<dbReference type="SMART" id="SM00388">
    <property type="entry name" value="HisKA"/>
    <property type="match status" value="1"/>
</dbReference>
<dbReference type="STRING" id="1032480.MLP_06000"/>
<dbReference type="GO" id="GO:0005886">
    <property type="term" value="C:plasma membrane"/>
    <property type="evidence" value="ECO:0007669"/>
    <property type="project" value="UniProtKB-SubCell"/>
</dbReference>
<keyword evidence="9 12" id="KW-1133">Transmembrane helix</keyword>
<dbReference type="OrthoDB" id="9786919at2"/>
<dbReference type="InterPro" id="IPR005467">
    <property type="entry name" value="His_kinase_dom"/>
</dbReference>
<dbReference type="PANTHER" id="PTHR45436:SF5">
    <property type="entry name" value="SENSOR HISTIDINE KINASE TRCS"/>
    <property type="match status" value="1"/>
</dbReference>
<dbReference type="SMART" id="SM00387">
    <property type="entry name" value="HATPase_c"/>
    <property type="match status" value="1"/>
</dbReference>
<dbReference type="InterPro" id="IPR003660">
    <property type="entry name" value="HAMP_dom"/>
</dbReference>
<keyword evidence="16" id="KW-1185">Reference proteome</keyword>
<dbReference type="CDD" id="cd00082">
    <property type="entry name" value="HisKA"/>
    <property type="match status" value="1"/>
</dbReference>
<keyword evidence="11 12" id="KW-0472">Membrane</keyword>
<dbReference type="InterPro" id="IPR003594">
    <property type="entry name" value="HATPase_dom"/>
</dbReference>
<dbReference type="Gene3D" id="1.10.287.130">
    <property type="match status" value="1"/>
</dbReference>
<dbReference type="CDD" id="cd00075">
    <property type="entry name" value="HATPase"/>
    <property type="match status" value="1"/>
</dbReference>
<sequence length="502" mass="52493">MSTVESLETGPPPTSLGRGTLARQLVLRMVALVALVAVLLSLFTALATRTLLTSQLDKQVLAAKARIMQGDIGLANGGPGQAPRGIELPGQAVGTLSMIYAEGQAPRGSVLLESGRRAKPTWTSDQTAELLAGLSTTPGPITIDIPELGRYRYVSWSPGDGVIVGVGLPLTGVDSALANLITVEIILSIVAVGAAALAGRALVERSLRPLNRVAATAQQVSQLPLDRGEVALAVRVPPTDTDPQSEVGRVGLALNHMLNNVEDALAARQASETKVRQFVADASHELRNPLAAIRGYAELTQRSGEAIPPDAAYAMSRVESEAERMSTLVEDLLLLARLDAGPALDIQPTDLNVLLIDAVSDARVAGPDHHWSLALPEEIVEVQADSYRLHQVVTNLLANARTHTPAGTRVQVSLGTTADHAVITVADDGPGIAPDMLNRVFERFTRADSSRARTAGAAPGGSTGLGLAIVTAVVEAHHGTVSVQSQPGDTRFVVSLPLGEVL</sequence>
<evidence type="ECO:0000256" key="4">
    <source>
        <dbReference type="ARBA" id="ARBA00012438"/>
    </source>
</evidence>
<keyword evidence="8 15" id="KW-0418">Kinase</keyword>
<comment type="subcellular location">
    <subcellularLocation>
        <location evidence="3">Cell membrane</location>
    </subcellularLocation>
</comment>
<dbReference type="SUPFAM" id="SSF47384">
    <property type="entry name" value="Homodimeric domain of signal transducing histidine kinase"/>
    <property type="match status" value="1"/>
</dbReference>
<evidence type="ECO:0000313" key="15">
    <source>
        <dbReference type="EMBL" id="BAK33614.1"/>
    </source>
</evidence>
<comment type="catalytic activity">
    <reaction evidence="1">
        <text>ATP + protein L-histidine = ADP + protein N-phospho-L-histidine.</text>
        <dbReference type="EC" id="2.7.13.3"/>
    </reaction>
</comment>
<dbReference type="PRINTS" id="PR00344">
    <property type="entry name" value="BCTRLSENSOR"/>
</dbReference>
<evidence type="ECO:0000256" key="11">
    <source>
        <dbReference type="ARBA" id="ARBA00023136"/>
    </source>
</evidence>
<comment type="cofactor">
    <cofactor evidence="2">
        <name>a divalent metal cation</name>
        <dbReference type="ChEBI" id="CHEBI:60240"/>
    </cofactor>
</comment>
<evidence type="ECO:0000256" key="10">
    <source>
        <dbReference type="ARBA" id="ARBA00023012"/>
    </source>
</evidence>
<reference evidence="15 16" key="1">
    <citation type="submission" date="2011-05" db="EMBL/GenBank/DDBJ databases">
        <title>Whole genome sequence of Microlunatus phosphovorus NM-1.</title>
        <authorList>
            <person name="Hosoyama A."/>
            <person name="Sasaki K."/>
            <person name="Harada T."/>
            <person name="Igarashi R."/>
            <person name="Kawakoshi A."/>
            <person name="Sasagawa M."/>
            <person name="Fukada J."/>
            <person name="Nakamura S."/>
            <person name="Katano Y."/>
            <person name="Hanada S."/>
            <person name="Kamagata Y."/>
            <person name="Nakamura N."/>
            <person name="Yamazaki S."/>
            <person name="Fujita N."/>
        </authorList>
    </citation>
    <scope>NUCLEOTIDE SEQUENCE [LARGE SCALE GENOMIC DNA]</scope>
    <source>
        <strain evidence="16">ATCC 700054 / DSM 10555 / JCM 9379 / NBRC 101784 / NCIMB 13414 / VKM Ac-1990 / NM-1</strain>
    </source>
</reference>
<dbReference type="Pfam" id="PF00512">
    <property type="entry name" value="HisKA"/>
    <property type="match status" value="1"/>
</dbReference>
<keyword evidence="10" id="KW-0902">Two-component regulatory system</keyword>
<dbReference type="InterPro" id="IPR003661">
    <property type="entry name" value="HisK_dim/P_dom"/>
</dbReference>
<dbReference type="Gene3D" id="6.10.340.10">
    <property type="match status" value="1"/>
</dbReference>
<keyword evidence="6" id="KW-0808">Transferase</keyword>
<dbReference type="GO" id="GO:0000155">
    <property type="term" value="F:phosphorelay sensor kinase activity"/>
    <property type="evidence" value="ECO:0007669"/>
    <property type="project" value="InterPro"/>
</dbReference>
<dbReference type="Proteomes" id="UP000007947">
    <property type="component" value="Chromosome"/>
</dbReference>
<proteinExistence type="predicted"/>
<evidence type="ECO:0000256" key="8">
    <source>
        <dbReference type="ARBA" id="ARBA00022777"/>
    </source>
</evidence>
<dbReference type="PROSITE" id="PS50885">
    <property type="entry name" value="HAMP"/>
    <property type="match status" value="1"/>
</dbReference>
<evidence type="ECO:0000256" key="2">
    <source>
        <dbReference type="ARBA" id="ARBA00001968"/>
    </source>
</evidence>
<evidence type="ECO:0000256" key="1">
    <source>
        <dbReference type="ARBA" id="ARBA00000085"/>
    </source>
</evidence>
<dbReference type="Pfam" id="PF02518">
    <property type="entry name" value="HATPase_c"/>
    <property type="match status" value="1"/>
</dbReference>
<feature type="domain" description="HAMP" evidence="14">
    <location>
        <begin position="204"/>
        <end position="266"/>
    </location>
</feature>
<dbReference type="InterPro" id="IPR036890">
    <property type="entry name" value="HATPase_C_sf"/>
</dbReference>
<dbReference type="InterPro" id="IPR050428">
    <property type="entry name" value="TCS_sensor_his_kinase"/>
</dbReference>
<gene>
    <name evidence="15" type="ordered locus">MLP_06000</name>
</gene>
<protein>
    <recommendedName>
        <fullName evidence="4">histidine kinase</fullName>
        <ecNumber evidence="4">2.7.13.3</ecNumber>
    </recommendedName>
</protein>
<dbReference type="EC" id="2.7.13.3" evidence="4"/>